<comment type="caution">
    <text evidence="2">The sequence shown here is derived from an EMBL/GenBank/DDBJ whole genome shotgun (WGS) entry which is preliminary data.</text>
</comment>
<dbReference type="Proteomes" id="UP001372338">
    <property type="component" value="Unassembled WGS sequence"/>
</dbReference>
<dbReference type="AlphaFoldDB" id="A0AAN9ICP3"/>
<evidence type="ECO:0000256" key="1">
    <source>
        <dbReference type="SAM" id="SignalP"/>
    </source>
</evidence>
<organism evidence="2 3">
    <name type="scientific">Crotalaria pallida</name>
    <name type="common">Smooth rattlebox</name>
    <name type="synonym">Crotalaria striata</name>
    <dbReference type="NCBI Taxonomy" id="3830"/>
    <lineage>
        <taxon>Eukaryota</taxon>
        <taxon>Viridiplantae</taxon>
        <taxon>Streptophyta</taxon>
        <taxon>Embryophyta</taxon>
        <taxon>Tracheophyta</taxon>
        <taxon>Spermatophyta</taxon>
        <taxon>Magnoliopsida</taxon>
        <taxon>eudicotyledons</taxon>
        <taxon>Gunneridae</taxon>
        <taxon>Pentapetalae</taxon>
        <taxon>rosids</taxon>
        <taxon>fabids</taxon>
        <taxon>Fabales</taxon>
        <taxon>Fabaceae</taxon>
        <taxon>Papilionoideae</taxon>
        <taxon>50 kb inversion clade</taxon>
        <taxon>genistoids sensu lato</taxon>
        <taxon>core genistoids</taxon>
        <taxon>Crotalarieae</taxon>
        <taxon>Crotalaria</taxon>
    </lineage>
</organism>
<feature type="chain" id="PRO_5042829912" description="Secreted protein" evidence="1">
    <location>
        <begin position="19"/>
        <end position="125"/>
    </location>
</feature>
<dbReference type="EMBL" id="JAYWIO010000004">
    <property type="protein sequence ID" value="KAK7268016.1"/>
    <property type="molecule type" value="Genomic_DNA"/>
</dbReference>
<gene>
    <name evidence="2" type="ORF">RIF29_20698</name>
</gene>
<sequence length="125" mass="13499">MTPPAPIAFSLTLHLAFSLPLSLRAAPPHSRKSATTMSSFLSIPEGLSPWRFAMIAFTRSSLPLVSSDLEPSRASISEDACFLSLSIVALFSVLLYQQTLSLSFPLSHSILSLKFGTTPRCNTSL</sequence>
<feature type="signal peptide" evidence="1">
    <location>
        <begin position="1"/>
        <end position="18"/>
    </location>
</feature>
<proteinExistence type="predicted"/>
<accession>A0AAN9ICP3</accession>
<evidence type="ECO:0000313" key="3">
    <source>
        <dbReference type="Proteomes" id="UP001372338"/>
    </source>
</evidence>
<name>A0AAN9ICP3_CROPI</name>
<keyword evidence="1" id="KW-0732">Signal</keyword>
<protein>
    <recommendedName>
        <fullName evidence="4">Secreted protein</fullName>
    </recommendedName>
</protein>
<evidence type="ECO:0000313" key="2">
    <source>
        <dbReference type="EMBL" id="KAK7268016.1"/>
    </source>
</evidence>
<evidence type="ECO:0008006" key="4">
    <source>
        <dbReference type="Google" id="ProtNLM"/>
    </source>
</evidence>
<reference evidence="2 3" key="1">
    <citation type="submission" date="2024-01" db="EMBL/GenBank/DDBJ databases">
        <title>The genomes of 5 underutilized Papilionoideae crops provide insights into root nodulation and disease resistanc.</title>
        <authorList>
            <person name="Yuan L."/>
        </authorList>
    </citation>
    <scope>NUCLEOTIDE SEQUENCE [LARGE SCALE GENOMIC DNA]</scope>
    <source>
        <strain evidence="2">ZHUSHIDOU_FW_LH</strain>
        <tissue evidence="2">Leaf</tissue>
    </source>
</reference>
<keyword evidence="3" id="KW-1185">Reference proteome</keyword>